<dbReference type="EMBL" id="JAMZIH010007429">
    <property type="protein sequence ID" value="KAJ1673072.1"/>
    <property type="molecule type" value="Genomic_DNA"/>
</dbReference>
<proteinExistence type="predicted"/>
<name>A0ACC1H9L2_9FUNG</name>
<reference evidence="1" key="1">
    <citation type="submission" date="2022-06" db="EMBL/GenBank/DDBJ databases">
        <title>Phylogenomic reconstructions and comparative analyses of Kickxellomycotina fungi.</title>
        <authorList>
            <person name="Reynolds N.K."/>
            <person name="Stajich J.E."/>
            <person name="Barry K."/>
            <person name="Grigoriev I.V."/>
            <person name="Crous P."/>
            <person name="Smith M.E."/>
        </authorList>
    </citation>
    <scope>NUCLEOTIDE SEQUENCE</scope>
    <source>
        <strain evidence="1">RSA 2271</strain>
    </source>
</reference>
<protein>
    <submittedName>
        <fullName evidence="1">Uncharacterized protein</fullName>
    </submittedName>
</protein>
<accession>A0ACC1H9L2</accession>
<dbReference type="Proteomes" id="UP001145114">
    <property type="component" value="Unassembled WGS sequence"/>
</dbReference>
<gene>
    <name evidence="1" type="ORF">EV182_005945</name>
</gene>
<evidence type="ECO:0000313" key="1">
    <source>
        <dbReference type="EMBL" id="KAJ1673072.1"/>
    </source>
</evidence>
<keyword evidence="2" id="KW-1185">Reference proteome</keyword>
<feature type="non-terminal residue" evidence="1">
    <location>
        <position position="374"/>
    </location>
</feature>
<comment type="caution">
    <text evidence="1">The sequence shown here is derived from an EMBL/GenBank/DDBJ whole genome shotgun (WGS) entry which is preliminary data.</text>
</comment>
<sequence length="374" mass="39390">MAVEHLEKQAVAMPALAYRATSTDPPPRTLEAGAATEPTYPSDVCVGTWGMATNEASVSVGLVAHANQGTQTDMLPSTKEQAAHTTVVQCTNTAVLTEPIYMRSEREVLLSWLIPLLGGLGLAESNIKALRVLDDPKTMSEMVASQVQPRRVYETADKCLLAIPEELCADDSAPSTPALNTTITTTDSFVSTDNVKLADAVFRVATIPSETRPELVEAFATTDVPPTMDQAVSACVSTSTSSASVSALPNTTDNSSATLEPLLSNLGVATDPTVTADFEVDVQQKTANAVVGTEYGLYSRDASMSTDAYVALEKYVATEPVDIRAPTKSSEIGVDTSDLLPAAAEGGLKLAITIALRSQGARSRQGPLLRNLPM</sequence>
<organism evidence="1 2">
    <name type="scientific">Spiromyces aspiralis</name>
    <dbReference type="NCBI Taxonomy" id="68401"/>
    <lineage>
        <taxon>Eukaryota</taxon>
        <taxon>Fungi</taxon>
        <taxon>Fungi incertae sedis</taxon>
        <taxon>Zoopagomycota</taxon>
        <taxon>Kickxellomycotina</taxon>
        <taxon>Kickxellomycetes</taxon>
        <taxon>Kickxellales</taxon>
        <taxon>Kickxellaceae</taxon>
        <taxon>Spiromyces</taxon>
    </lineage>
</organism>
<evidence type="ECO:0000313" key="2">
    <source>
        <dbReference type="Proteomes" id="UP001145114"/>
    </source>
</evidence>